<evidence type="ECO:0000259" key="1">
    <source>
        <dbReference type="Pfam" id="PF00174"/>
    </source>
</evidence>
<dbReference type="Proteomes" id="UP000305398">
    <property type="component" value="Chromosome"/>
</dbReference>
<dbReference type="PANTHER" id="PTHR43032:SF2">
    <property type="entry name" value="BLL0505 PROTEIN"/>
    <property type="match status" value="1"/>
</dbReference>
<sequence>MKKTHLITRRKAIITGLTSLGGLLLTGCVKKGPPTYGNILRMGDALTYAAQRTLLPGQALAKEYERSAISSFPATGTTNPGSLIHRGDNPNIPYSEAYAHLHSGAFTGWGLSIEGRVARPKAYSLAELKRFPSRTQITRHTCEEGWTAIAEWTGVPLSLVLQNAGIMPSARFVNCYAYDGYMESIDLLDAFHPQTILAYGMNGQDLPTQHGAPMRLRVENQIGYKSVKFLQRIVVTDEFVDTGDSGWAWYVGI</sequence>
<dbReference type="InterPro" id="IPR000572">
    <property type="entry name" value="OxRdtase_Mopterin-bd_dom"/>
</dbReference>
<proteinExistence type="predicted"/>
<dbReference type="PANTHER" id="PTHR43032">
    <property type="entry name" value="PROTEIN-METHIONINE-SULFOXIDE REDUCTASE"/>
    <property type="match status" value="1"/>
</dbReference>
<name>A0A5B7ZWC3_9BACT</name>
<organism evidence="2 3">
    <name type="scientific">Hymenobacter jejuensis</name>
    <dbReference type="NCBI Taxonomy" id="2502781"/>
    <lineage>
        <taxon>Bacteria</taxon>
        <taxon>Pseudomonadati</taxon>
        <taxon>Bacteroidota</taxon>
        <taxon>Cytophagia</taxon>
        <taxon>Cytophagales</taxon>
        <taxon>Hymenobacteraceae</taxon>
        <taxon>Hymenobacter</taxon>
    </lineage>
</organism>
<dbReference type="InterPro" id="IPR036374">
    <property type="entry name" value="OxRdtase_Mopterin-bd_sf"/>
</dbReference>
<dbReference type="PROSITE" id="PS51257">
    <property type="entry name" value="PROKAR_LIPOPROTEIN"/>
    <property type="match status" value="1"/>
</dbReference>
<feature type="domain" description="Oxidoreductase molybdopterin-binding" evidence="1">
    <location>
        <begin position="108"/>
        <end position="238"/>
    </location>
</feature>
<protein>
    <recommendedName>
        <fullName evidence="1">Oxidoreductase molybdopterin-binding domain-containing protein</fullName>
    </recommendedName>
</protein>
<dbReference type="Gene3D" id="3.90.420.10">
    <property type="entry name" value="Oxidoreductase, molybdopterin-binding domain"/>
    <property type="match status" value="1"/>
</dbReference>
<dbReference type="AlphaFoldDB" id="A0A5B7ZWC3"/>
<dbReference type="OrthoDB" id="9778777at2"/>
<dbReference type="RefSeq" id="WP_139513810.1">
    <property type="nucleotide sequence ID" value="NZ_CP040896.1"/>
</dbReference>
<dbReference type="EMBL" id="CP040896">
    <property type="protein sequence ID" value="QDA58813.1"/>
    <property type="molecule type" value="Genomic_DNA"/>
</dbReference>
<evidence type="ECO:0000313" key="3">
    <source>
        <dbReference type="Proteomes" id="UP000305398"/>
    </source>
</evidence>
<accession>A0A5B7ZWC3</accession>
<evidence type="ECO:0000313" key="2">
    <source>
        <dbReference type="EMBL" id="QDA58813.1"/>
    </source>
</evidence>
<keyword evidence="3" id="KW-1185">Reference proteome</keyword>
<dbReference type="KEGG" id="hyj:FHG12_01280"/>
<reference evidence="2 3" key="1">
    <citation type="submission" date="2019-06" db="EMBL/GenBank/DDBJ databases">
        <authorList>
            <person name="Srinivasan S."/>
        </authorList>
    </citation>
    <scope>NUCLEOTIDE SEQUENCE [LARGE SCALE GENOMIC DNA]</scope>
    <source>
        <strain evidence="2 3">17J68-5</strain>
    </source>
</reference>
<dbReference type="Pfam" id="PF00174">
    <property type="entry name" value="Oxidored_molyb"/>
    <property type="match status" value="1"/>
</dbReference>
<gene>
    <name evidence="2" type="ORF">FHG12_01280</name>
</gene>
<dbReference type="SUPFAM" id="SSF56524">
    <property type="entry name" value="Oxidoreductase molybdopterin-binding domain"/>
    <property type="match status" value="1"/>
</dbReference>